<keyword evidence="10 12" id="KW-0472">Membrane</keyword>
<comment type="function">
    <text evidence="11">Mannosyltransferase involved in glycosylphosphatidylinositol-anchor biosynthesis. Transfers the third mannose to Man2-GlcN-acyl-PI during GPI precursor assembly.</text>
</comment>
<dbReference type="GO" id="GO:0006506">
    <property type="term" value="P:GPI anchor biosynthetic process"/>
    <property type="evidence" value="ECO:0007669"/>
    <property type="project" value="UniProtKB-KW"/>
</dbReference>
<keyword evidence="14" id="KW-1185">Reference proteome</keyword>
<evidence type="ECO:0000313" key="14">
    <source>
        <dbReference type="Proteomes" id="UP001307849"/>
    </source>
</evidence>
<gene>
    <name evidence="13" type="primary">GPI10</name>
    <name evidence="13" type="ORF">TWF506_010027</name>
</gene>
<comment type="similarity">
    <text evidence="3">Belongs to the glycosyltransferase 22 family. PIGB subfamily.</text>
</comment>
<evidence type="ECO:0000256" key="2">
    <source>
        <dbReference type="ARBA" id="ARBA00004687"/>
    </source>
</evidence>
<keyword evidence="5 12" id="KW-0328">Glycosyltransferase</keyword>
<comment type="subcellular location">
    <subcellularLocation>
        <location evidence="1 12">Endoplasmic reticulum membrane</location>
        <topology evidence="1 12">Multi-pass membrane protein</topology>
    </subcellularLocation>
</comment>
<evidence type="ECO:0000256" key="5">
    <source>
        <dbReference type="ARBA" id="ARBA00022676"/>
    </source>
</evidence>
<keyword evidence="9 12" id="KW-1133">Transmembrane helix</keyword>
<dbReference type="GO" id="GO:0000026">
    <property type="term" value="F:alpha-1,2-mannosyltransferase activity"/>
    <property type="evidence" value="ECO:0007669"/>
    <property type="project" value="TreeGrafter"/>
</dbReference>
<keyword evidence="6" id="KW-0808">Transferase</keyword>
<keyword evidence="4" id="KW-0337">GPI-anchor biosynthesis</keyword>
<evidence type="ECO:0000256" key="6">
    <source>
        <dbReference type="ARBA" id="ARBA00022679"/>
    </source>
</evidence>
<evidence type="ECO:0000256" key="4">
    <source>
        <dbReference type="ARBA" id="ARBA00022502"/>
    </source>
</evidence>
<accession>A0AAN8NCI8</accession>
<comment type="caution">
    <text evidence="13">The sequence shown here is derived from an EMBL/GenBank/DDBJ whole genome shotgun (WGS) entry which is preliminary data.</text>
</comment>
<evidence type="ECO:0000256" key="11">
    <source>
        <dbReference type="ARBA" id="ARBA00024708"/>
    </source>
</evidence>
<keyword evidence="7 12" id="KW-0812">Transmembrane</keyword>
<feature type="transmembrane region" description="Helical" evidence="12">
    <location>
        <begin position="327"/>
        <end position="348"/>
    </location>
</feature>
<evidence type="ECO:0000256" key="3">
    <source>
        <dbReference type="ARBA" id="ARBA00006065"/>
    </source>
</evidence>
<dbReference type="PANTHER" id="PTHR22760:SF4">
    <property type="entry name" value="GPI MANNOSYLTRANSFERASE 3"/>
    <property type="match status" value="1"/>
</dbReference>
<evidence type="ECO:0000256" key="1">
    <source>
        <dbReference type="ARBA" id="ARBA00004477"/>
    </source>
</evidence>
<reference evidence="13 14" key="1">
    <citation type="submission" date="2019-10" db="EMBL/GenBank/DDBJ databases">
        <authorList>
            <person name="Palmer J.M."/>
        </authorList>
    </citation>
    <scope>NUCLEOTIDE SEQUENCE [LARGE SCALE GENOMIC DNA]</scope>
    <source>
        <strain evidence="13 14">TWF506</strain>
    </source>
</reference>
<comment type="caution">
    <text evidence="12">Lacks conserved residue(s) required for the propagation of feature annotation.</text>
</comment>
<dbReference type="PANTHER" id="PTHR22760">
    <property type="entry name" value="GLYCOSYLTRANSFERASE"/>
    <property type="match status" value="1"/>
</dbReference>
<comment type="pathway">
    <text evidence="2">Glycolipid biosynthesis; glycosylphosphatidylinositol-anchor biosynthesis.</text>
</comment>
<evidence type="ECO:0000256" key="7">
    <source>
        <dbReference type="ARBA" id="ARBA00022692"/>
    </source>
</evidence>
<sequence length="554" mass="62697">MSIFTKNTPFFVFLIVLGIRLQNALTISTFFQPDEYFQSLEIAASQRSVGAGYITWEWHHALRSVLYPRIFQGVYSLVDSISNALNLSPATTAELLVVAPKVVGAITAALGDVYTGLLARKIYGKEAGTYALLLSLFSAWNWFCSTRTFSNCLETTLTIIGIYHWPWKSFSSKDLTISAILASISFTVRPTNGLITWSIGPLILQHLPTLPQRLFAILQIIIVSLIILSINGWIDYTFYNRPTLPFIEFYRLNVSQSISSFYGTSPWHYYYSQGLPLLLTGYLPLGIYSFLSGLNDPSSYSPTTHLTRLLAVVPIAFMTTQHKEVRFLYPLLPIFHVLIAGLGVPNLPKKTTKKWILVALMLGINLPVAYYTSYVHQRGVVDVVNWLRHEHYSSSSPNKDGIASLGGARVGFLMPCHSTPFGSYLWNAGVRDDTPSAWFLTCEPPIGIPIAEREEYIDEADEFYNNPTDFLYRRFGRPPLKKEEAKEGQEEDKLEGKTPWPDKLVTFGATAELIQGYLRIGRDEGRYAECKRFFNSHFHDDWRRKGDVIVWCLT</sequence>
<dbReference type="InterPro" id="IPR005599">
    <property type="entry name" value="GPI_mannosylTrfase"/>
</dbReference>
<keyword evidence="8 12" id="KW-0256">Endoplasmic reticulum</keyword>
<feature type="transmembrane region" description="Helical" evidence="12">
    <location>
        <begin position="355"/>
        <end position="372"/>
    </location>
</feature>
<feature type="transmembrane region" description="Helical" evidence="12">
    <location>
        <begin position="269"/>
        <end position="291"/>
    </location>
</feature>
<dbReference type="Pfam" id="PF03901">
    <property type="entry name" value="Glyco_transf_22"/>
    <property type="match status" value="1"/>
</dbReference>
<evidence type="ECO:0000256" key="8">
    <source>
        <dbReference type="ARBA" id="ARBA00022824"/>
    </source>
</evidence>
<evidence type="ECO:0000313" key="13">
    <source>
        <dbReference type="EMBL" id="KAK6510939.1"/>
    </source>
</evidence>
<dbReference type="EMBL" id="JAVHJM010000007">
    <property type="protein sequence ID" value="KAK6510939.1"/>
    <property type="molecule type" value="Genomic_DNA"/>
</dbReference>
<dbReference type="Proteomes" id="UP001307849">
    <property type="component" value="Unassembled WGS sequence"/>
</dbReference>
<evidence type="ECO:0000256" key="10">
    <source>
        <dbReference type="ARBA" id="ARBA00023136"/>
    </source>
</evidence>
<organism evidence="13 14">
    <name type="scientific">Arthrobotrys conoides</name>
    <dbReference type="NCBI Taxonomy" id="74498"/>
    <lineage>
        <taxon>Eukaryota</taxon>
        <taxon>Fungi</taxon>
        <taxon>Dikarya</taxon>
        <taxon>Ascomycota</taxon>
        <taxon>Pezizomycotina</taxon>
        <taxon>Orbiliomycetes</taxon>
        <taxon>Orbiliales</taxon>
        <taxon>Orbiliaceae</taxon>
        <taxon>Arthrobotrys</taxon>
    </lineage>
</organism>
<dbReference type="EC" id="2.4.1.-" evidence="12"/>
<dbReference type="AlphaFoldDB" id="A0AAN8NCI8"/>
<dbReference type="GO" id="GO:0005789">
    <property type="term" value="C:endoplasmic reticulum membrane"/>
    <property type="evidence" value="ECO:0007669"/>
    <property type="project" value="UniProtKB-SubCell"/>
</dbReference>
<name>A0AAN8NCI8_9PEZI</name>
<protein>
    <recommendedName>
        <fullName evidence="12">Mannosyltransferase</fullName>
        <ecNumber evidence="12">2.4.1.-</ecNumber>
    </recommendedName>
</protein>
<feature type="transmembrane region" description="Helical" evidence="12">
    <location>
        <begin position="214"/>
        <end position="234"/>
    </location>
</feature>
<proteinExistence type="inferred from homology"/>
<evidence type="ECO:0000256" key="12">
    <source>
        <dbReference type="RuleBase" id="RU363075"/>
    </source>
</evidence>
<evidence type="ECO:0000256" key="9">
    <source>
        <dbReference type="ARBA" id="ARBA00022989"/>
    </source>
</evidence>